<dbReference type="AlphaFoldDB" id="A0A177CXH0"/>
<evidence type="ECO:0000256" key="3">
    <source>
        <dbReference type="SAM" id="SignalP"/>
    </source>
</evidence>
<proteinExistence type="predicted"/>
<organism evidence="4 5">
    <name type="scientific">Paraphaeosphaeria sporulosa</name>
    <dbReference type="NCBI Taxonomy" id="1460663"/>
    <lineage>
        <taxon>Eukaryota</taxon>
        <taxon>Fungi</taxon>
        <taxon>Dikarya</taxon>
        <taxon>Ascomycota</taxon>
        <taxon>Pezizomycotina</taxon>
        <taxon>Dothideomycetes</taxon>
        <taxon>Pleosporomycetidae</taxon>
        <taxon>Pleosporales</taxon>
        <taxon>Massarineae</taxon>
        <taxon>Didymosphaeriaceae</taxon>
        <taxon>Paraphaeosphaeria</taxon>
    </lineage>
</organism>
<dbReference type="CDD" id="cd12087">
    <property type="entry name" value="TM_EGFR-like"/>
    <property type="match status" value="1"/>
</dbReference>
<dbReference type="InParanoid" id="A0A177CXH0"/>
<feature type="compositionally biased region" description="Low complexity" evidence="1">
    <location>
        <begin position="192"/>
        <end position="212"/>
    </location>
</feature>
<accession>A0A177CXH0</accession>
<protein>
    <recommendedName>
        <fullName evidence="6">Mid2 domain-containing protein</fullName>
    </recommendedName>
</protein>
<feature type="chain" id="PRO_5008058715" description="Mid2 domain-containing protein" evidence="3">
    <location>
        <begin position="20"/>
        <end position="354"/>
    </location>
</feature>
<evidence type="ECO:0000313" key="4">
    <source>
        <dbReference type="EMBL" id="OAG11906.1"/>
    </source>
</evidence>
<evidence type="ECO:0008006" key="6">
    <source>
        <dbReference type="Google" id="ProtNLM"/>
    </source>
</evidence>
<evidence type="ECO:0000256" key="1">
    <source>
        <dbReference type="SAM" id="MobiDB-lite"/>
    </source>
</evidence>
<dbReference type="GeneID" id="28767933"/>
<evidence type="ECO:0000256" key="2">
    <source>
        <dbReference type="SAM" id="Phobius"/>
    </source>
</evidence>
<keyword evidence="2" id="KW-0812">Transmembrane</keyword>
<keyword evidence="5" id="KW-1185">Reference proteome</keyword>
<dbReference type="Proteomes" id="UP000077069">
    <property type="component" value="Unassembled WGS sequence"/>
</dbReference>
<gene>
    <name evidence="4" type="ORF">CC84DRAFT_1254278</name>
</gene>
<dbReference type="RefSeq" id="XP_018042271.1">
    <property type="nucleotide sequence ID" value="XM_018184447.1"/>
</dbReference>
<sequence length="354" mass="38208">MWKHALLCAILAPGAVVKAAIFTVPKPTLVSPAVDGWNPAPTKAPRFGVIELLRRDDEPWQTFARAGTCGFFDGIQTSAFTCRQSKYQCATNTLYGNHGCCDPYQPASSCTLYTTCLPKTLLSKSCDRDCSSNDYIAKCSLTANPECYEFHFVYTTAGRTTTMKEWGCTDSATTGEIPLTWSGYSVPGSGDSSTSSSLSTSPTTSPTPTETPQQVAKGDGKPNNTPAIIGGVLGGLIIVGALVFAIVFLVLRDRRRKREAQLAQQPQQHQDWAAPPPTPGMSEVQYNADGFIGCNVYGEEPRVSTTEDPPKNWKAWNGVSRDKKVPQDRVTSCGEQGMYGAVEAEGRMVHEAPS</sequence>
<keyword evidence="3" id="KW-0732">Signal</keyword>
<keyword evidence="2" id="KW-1133">Transmembrane helix</keyword>
<dbReference type="EMBL" id="KV441548">
    <property type="protein sequence ID" value="OAG11906.1"/>
    <property type="molecule type" value="Genomic_DNA"/>
</dbReference>
<dbReference type="OrthoDB" id="5347452at2759"/>
<reference evidence="4 5" key="1">
    <citation type="submission" date="2016-05" db="EMBL/GenBank/DDBJ databases">
        <title>Comparative analysis of secretome profiles of manganese(II)-oxidizing ascomycete fungi.</title>
        <authorList>
            <consortium name="DOE Joint Genome Institute"/>
            <person name="Zeiner C.A."/>
            <person name="Purvine S.O."/>
            <person name="Zink E.M."/>
            <person name="Wu S."/>
            <person name="Pasa-Tolic L."/>
            <person name="Chaput D.L."/>
            <person name="Haridas S."/>
            <person name="Grigoriev I.V."/>
            <person name="Santelli C.M."/>
            <person name="Hansel C.M."/>
        </authorList>
    </citation>
    <scope>NUCLEOTIDE SEQUENCE [LARGE SCALE GENOMIC DNA]</scope>
    <source>
        <strain evidence="4 5">AP3s5-JAC2a</strain>
    </source>
</reference>
<feature type="region of interest" description="Disordered" evidence="1">
    <location>
        <begin position="187"/>
        <end position="223"/>
    </location>
</feature>
<feature type="transmembrane region" description="Helical" evidence="2">
    <location>
        <begin position="227"/>
        <end position="251"/>
    </location>
</feature>
<evidence type="ECO:0000313" key="5">
    <source>
        <dbReference type="Proteomes" id="UP000077069"/>
    </source>
</evidence>
<keyword evidence="2" id="KW-0472">Membrane</keyword>
<feature type="signal peptide" evidence="3">
    <location>
        <begin position="1"/>
        <end position="19"/>
    </location>
</feature>
<name>A0A177CXH0_9PLEO</name>